<dbReference type="Pfam" id="PF20182">
    <property type="entry name" value="DUF6545"/>
    <property type="match status" value="1"/>
</dbReference>
<feature type="transmembrane region" description="Helical" evidence="1">
    <location>
        <begin position="66"/>
        <end position="88"/>
    </location>
</feature>
<sequence>MPGPIPLWISLPALAYATAILGLRWRYAHSTDTEQLINRALSLMVIATLIEEFGSRTEFAEVTFRLFLAMGVFVNVAIVSMAGLFAGARPELVRRRHRRYNRWAVGGAAVVLALGRPDESAPMWQSWLVWAIFSVPVAVAGCLTVRACLRDLLSKAASRRQKLVFGVLLVGAISWVHAAVASGIGLLSGGPLTNPAPHWTAASCVGFVALITLAAVPLAGIAAARRGWDRESRKIRRLRPLWRDLTAAVPGVVLPGPPDADPGYRLYRTVVEIRDALTLLRLDVPCGADIESELEILLALARDWTSNPRYRDLRRRTRPTADLR</sequence>
<feature type="transmembrane region" description="Helical" evidence="1">
    <location>
        <begin position="100"/>
        <end position="115"/>
    </location>
</feature>
<keyword evidence="1" id="KW-0812">Transmembrane</keyword>
<proteinExistence type="predicted"/>
<feature type="transmembrane region" description="Helical" evidence="1">
    <location>
        <begin position="36"/>
        <end position="54"/>
    </location>
</feature>
<name>A0ABS4Q6Y1_9NOCA</name>
<evidence type="ECO:0000313" key="4">
    <source>
        <dbReference type="Proteomes" id="UP001519325"/>
    </source>
</evidence>
<dbReference type="InterPro" id="IPR046675">
    <property type="entry name" value="DUF6545"/>
</dbReference>
<feature type="transmembrane region" description="Helical" evidence="1">
    <location>
        <begin position="6"/>
        <end position="24"/>
    </location>
</feature>
<keyword evidence="4" id="KW-1185">Reference proteome</keyword>
<feature type="transmembrane region" description="Helical" evidence="1">
    <location>
        <begin position="163"/>
        <end position="187"/>
    </location>
</feature>
<evidence type="ECO:0000256" key="1">
    <source>
        <dbReference type="SAM" id="Phobius"/>
    </source>
</evidence>
<reference evidence="3 4" key="1">
    <citation type="submission" date="2021-03" db="EMBL/GenBank/DDBJ databases">
        <title>Sequencing the genomes of 1000 actinobacteria strains.</title>
        <authorList>
            <person name="Klenk H.-P."/>
        </authorList>
    </citation>
    <scope>NUCLEOTIDE SEQUENCE [LARGE SCALE GENOMIC DNA]</scope>
    <source>
        <strain evidence="3 4">DSM 45516</strain>
    </source>
</reference>
<dbReference type="EMBL" id="JAGGMR010000001">
    <property type="protein sequence ID" value="MBP2187446.1"/>
    <property type="molecule type" value="Genomic_DNA"/>
</dbReference>
<evidence type="ECO:0000313" key="3">
    <source>
        <dbReference type="EMBL" id="MBP2187446.1"/>
    </source>
</evidence>
<keyword evidence="1" id="KW-1133">Transmembrane helix</keyword>
<evidence type="ECO:0000259" key="2">
    <source>
        <dbReference type="Pfam" id="PF20182"/>
    </source>
</evidence>
<comment type="caution">
    <text evidence="3">The sequence shown here is derived from an EMBL/GenBank/DDBJ whole genome shotgun (WGS) entry which is preliminary data.</text>
</comment>
<protein>
    <recommendedName>
        <fullName evidence="2">DUF6545 domain-containing protein</fullName>
    </recommendedName>
</protein>
<gene>
    <name evidence="3" type="ORF">BJ987_000347</name>
</gene>
<keyword evidence="1" id="KW-0472">Membrane</keyword>
<feature type="transmembrane region" description="Helical" evidence="1">
    <location>
        <begin position="127"/>
        <end position="149"/>
    </location>
</feature>
<feature type="transmembrane region" description="Helical" evidence="1">
    <location>
        <begin position="199"/>
        <end position="224"/>
    </location>
</feature>
<accession>A0ABS4Q6Y1</accession>
<organism evidence="3 4">
    <name type="scientific">Nocardia goodfellowii</name>
    <dbReference type="NCBI Taxonomy" id="882446"/>
    <lineage>
        <taxon>Bacteria</taxon>
        <taxon>Bacillati</taxon>
        <taxon>Actinomycetota</taxon>
        <taxon>Actinomycetes</taxon>
        <taxon>Mycobacteriales</taxon>
        <taxon>Nocardiaceae</taxon>
        <taxon>Nocardia</taxon>
    </lineage>
</organism>
<dbReference type="RefSeq" id="WP_209884052.1">
    <property type="nucleotide sequence ID" value="NZ_JAGGMR010000001.1"/>
</dbReference>
<dbReference type="Proteomes" id="UP001519325">
    <property type="component" value="Unassembled WGS sequence"/>
</dbReference>
<feature type="domain" description="DUF6545" evidence="2">
    <location>
        <begin position="228"/>
        <end position="281"/>
    </location>
</feature>